<sequence>MYTALHIHQSKYSVHFKCIFADADIDLFKFIRGNGTSATDHLSISPFARICPKNIPLVYCKLTYDIGYHVVSTVCTDPSPTLGEDNHICWDDASQDKYQSTSEVGCNNRQGSARNDMKLFVRETGNDFLSRRKGIHIVLSFLLCGASYSMEEKATPVNAAQLYPSYTIESVFTFACPLVLWFLFLRKDGVYIGSYPSCSSAPFKVVATDGTIGSVWVTRGSSYATYRDVNNIRDIMEPA</sequence>
<protein>
    <submittedName>
        <fullName evidence="1">Uncharacterized protein</fullName>
    </submittedName>
</protein>
<name>A0ACB8TUB2_9APHY</name>
<dbReference type="Proteomes" id="UP001055072">
    <property type="component" value="Unassembled WGS sequence"/>
</dbReference>
<comment type="caution">
    <text evidence="1">The sequence shown here is derived from an EMBL/GenBank/DDBJ whole genome shotgun (WGS) entry which is preliminary data.</text>
</comment>
<reference evidence="1" key="1">
    <citation type="journal article" date="2021" name="Environ. Microbiol.">
        <title>Gene family expansions and transcriptome signatures uncover fungal adaptations to wood decay.</title>
        <authorList>
            <person name="Hage H."/>
            <person name="Miyauchi S."/>
            <person name="Viragh M."/>
            <person name="Drula E."/>
            <person name="Min B."/>
            <person name="Chaduli D."/>
            <person name="Navarro D."/>
            <person name="Favel A."/>
            <person name="Norest M."/>
            <person name="Lesage-Meessen L."/>
            <person name="Balint B."/>
            <person name="Merenyi Z."/>
            <person name="de Eugenio L."/>
            <person name="Morin E."/>
            <person name="Martinez A.T."/>
            <person name="Baldrian P."/>
            <person name="Stursova M."/>
            <person name="Martinez M.J."/>
            <person name="Novotny C."/>
            <person name="Magnuson J.K."/>
            <person name="Spatafora J.W."/>
            <person name="Maurice S."/>
            <person name="Pangilinan J."/>
            <person name="Andreopoulos W."/>
            <person name="LaButti K."/>
            <person name="Hundley H."/>
            <person name="Na H."/>
            <person name="Kuo A."/>
            <person name="Barry K."/>
            <person name="Lipzen A."/>
            <person name="Henrissat B."/>
            <person name="Riley R."/>
            <person name="Ahrendt S."/>
            <person name="Nagy L.G."/>
            <person name="Grigoriev I.V."/>
            <person name="Martin F."/>
            <person name="Rosso M.N."/>
        </authorList>
    </citation>
    <scope>NUCLEOTIDE SEQUENCE</scope>
    <source>
        <strain evidence="1">CBS 384.51</strain>
    </source>
</reference>
<gene>
    <name evidence="1" type="ORF">BDY19DRAFT_908983</name>
</gene>
<evidence type="ECO:0000313" key="1">
    <source>
        <dbReference type="EMBL" id="KAI0085568.1"/>
    </source>
</evidence>
<dbReference type="EMBL" id="MU274930">
    <property type="protein sequence ID" value="KAI0085568.1"/>
    <property type="molecule type" value="Genomic_DNA"/>
</dbReference>
<keyword evidence="2" id="KW-1185">Reference proteome</keyword>
<accession>A0ACB8TUB2</accession>
<evidence type="ECO:0000313" key="2">
    <source>
        <dbReference type="Proteomes" id="UP001055072"/>
    </source>
</evidence>
<organism evidence="1 2">
    <name type="scientific">Irpex rosettiformis</name>
    <dbReference type="NCBI Taxonomy" id="378272"/>
    <lineage>
        <taxon>Eukaryota</taxon>
        <taxon>Fungi</taxon>
        <taxon>Dikarya</taxon>
        <taxon>Basidiomycota</taxon>
        <taxon>Agaricomycotina</taxon>
        <taxon>Agaricomycetes</taxon>
        <taxon>Polyporales</taxon>
        <taxon>Irpicaceae</taxon>
        <taxon>Irpex</taxon>
    </lineage>
</organism>
<proteinExistence type="predicted"/>